<dbReference type="PANTHER" id="PTHR43317">
    <property type="entry name" value="THERMOSPERMINE SYNTHASE ACAULIS5"/>
    <property type="match status" value="1"/>
</dbReference>
<keyword evidence="3 4" id="KW-0620">Polyamine biosynthesis</keyword>
<proteinExistence type="inferred from homology"/>
<feature type="domain" description="PABS" evidence="5">
    <location>
        <begin position="1"/>
        <end position="220"/>
    </location>
</feature>
<dbReference type="InterPro" id="IPR030374">
    <property type="entry name" value="PABS"/>
</dbReference>
<feature type="active site" description="Proton acceptor" evidence="4">
    <location>
        <position position="142"/>
    </location>
</feature>
<dbReference type="EMBL" id="CP013099">
    <property type="protein sequence ID" value="ALP53389.1"/>
    <property type="molecule type" value="Genomic_DNA"/>
</dbReference>
<dbReference type="CDD" id="cd02440">
    <property type="entry name" value="AdoMet_MTases"/>
    <property type="match status" value="1"/>
</dbReference>
<reference evidence="6" key="1">
    <citation type="submission" date="2015-10" db="EMBL/GenBank/DDBJ databases">
        <title>Description of Candidatus Tenderia electrophaga gen. nov, sp. nov., an Uncultivated Electroautotroph from a Biocathode Enrichment.</title>
        <authorList>
            <person name="Eddie B.J."/>
            <person name="Malanoski A.P."/>
            <person name="Wang Z."/>
            <person name="Hall R.J."/>
            <person name="Oh S.D."/>
            <person name="Heiner C."/>
            <person name="Lin B."/>
            <person name="Strycharz-Glaven S.M."/>
        </authorList>
    </citation>
    <scope>NUCLEOTIDE SEQUENCE [LARGE SCALE GENOMIC DNA]</scope>
    <source>
        <strain evidence="6">NRL1</strain>
    </source>
</reference>
<dbReference type="NCBIfam" id="NF037959">
    <property type="entry name" value="MFS_SpdSyn"/>
    <property type="match status" value="1"/>
</dbReference>
<evidence type="ECO:0000256" key="2">
    <source>
        <dbReference type="ARBA" id="ARBA00022679"/>
    </source>
</evidence>
<dbReference type="KEGG" id="tee:Tel_09625"/>
<name>A0A0S2TE67_9GAMM</name>
<dbReference type="Proteomes" id="UP000055136">
    <property type="component" value="Chromosome"/>
</dbReference>
<dbReference type="InterPro" id="IPR029063">
    <property type="entry name" value="SAM-dependent_MTases_sf"/>
</dbReference>
<dbReference type="PROSITE" id="PS51006">
    <property type="entry name" value="PABS_2"/>
    <property type="match status" value="1"/>
</dbReference>
<sequence length="265" mass="29982">MSETVIFHCSGDDGVIEITQERDQRSLYLGSGAKQSSMDLSQPHRLTLSYTRAMMGCLLFHPAPRQVLLIGLGGGSLARFFLHHFRDCSIDAVELRADVVKLAHAYFALPAQSNLEIFTTEASRFLNQGLGRFEHYDLILVDAFNHDGVAHSVKTFEFIQSCRERLSPRGIFTINLWDHPAEEIRHTGALIQQLFENNTLLLPVIDKGNLIIHAARDKRTLQLSASCKLTARRLETELEIDLSGLLRQLKRANRWRSLGRFMGRA</sequence>
<evidence type="ECO:0000256" key="3">
    <source>
        <dbReference type="ARBA" id="ARBA00023115"/>
    </source>
</evidence>
<dbReference type="AlphaFoldDB" id="A0A0S2TE67"/>
<keyword evidence="7" id="KW-1185">Reference proteome</keyword>
<organism evidence="6 7">
    <name type="scientific">Candidatus Tenderia electrophaga</name>
    <dbReference type="NCBI Taxonomy" id="1748243"/>
    <lineage>
        <taxon>Bacteria</taxon>
        <taxon>Pseudomonadati</taxon>
        <taxon>Pseudomonadota</taxon>
        <taxon>Gammaproteobacteria</taxon>
        <taxon>Candidatus Tenderiales</taxon>
        <taxon>Candidatus Tenderiaceae</taxon>
        <taxon>Candidatus Tenderia</taxon>
    </lineage>
</organism>
<evidence type="ECO:0000313" key="7">
    <source>
        <dbReference type="Proteomes" id="UP000055136"/>
    </source>
</evidence>
<dbReference type="GO" id="GO:0016740">
    <property type="term" value="F:transferase activity"/>
    <property type="evidence" value="ECO:0007669"/>
    <property type="project" value="UniProtKB-UniRule"/>
</dbReference>
<dbReference type="Pfam" id="PF01564">
    <property type="entry name" value="Spermine_synth"/>
    <property type="match status" value="1"/>
</dbReference>
<evidence type="ECO:0000256" key="1">
    <source>
        <dbReference type="ARBA" id="ARBA00007867"/>
    </source>
</evidence>
<dbReference type="SUPFAM" id="SSF53335">
    <property type="entry name" value="S-adenosyl-L-methionine-dependent methyltransferases"/>
    <property type="match status" value="1"/>
</dbReference>
<accession>A0A0S2TE67</accession>
<dbReference type="Gene3D" id="3.40.50.150">
    <property type="entry name" value="Vaccinia Virus protein VP39"/>
    <property type="match status" value="1"/>
</dbReference>
<dbReference type="STRING" id="1748243.Tel_09625"/>
<protein>
    <recommendedName>
        <fullName evidence="5">PABS domain-containing protein</fullName>
    </recommendedName>
</protein>
<evidence type="ECO:0000313" key="6">
    <source>
        <dbReference type="EMBL" id="ALP53389.1"/>
    </source>
</evidence>
<evidence type="ECO:0000256" key="4">
    <source>
        <dbReference type="PROSITE-ProRule" id="PRU00354"/>
    </source>
</evidence>
<evidence type="ECO:0000259" key="5">
    <source>
        <dbReference type="PROSITE" id="PS51006"/>
    </source>
</evidence>
<dbReference type="PANTHER" id="PTHR43317:SF1">
    <property type="entry name" value="THERMOSPERMINE SYNTHASE ACAULIS5"/>
    <property type="match status" value="1"/>
</dbReference>
<gene>
    <name evidence="6" type="ORF">Tel_09625</name>
</gene>
<dbReference type="GO" id="GO:0006596">
    <property type="term" value="P:polyamine biosynthetic process"/>
    <property type="evidence" value="ECO:0007669"/>
    <property type="project" value="UniProtKB-UniRule"/>
</dbReference>
<comment type="similarity">
    <text evidence="1">Belongs to the spermidine/spermine synthase family.</text>
</comment>
<keyword evidence="2 4" id="KW-0808">Transferase</keyword>